<evidence type="ECO:0000313" key="2">
    <source>
        <dbReference type="Proteomes" id="UP000249396"/>
    </source>
</evidence>
<evidence type="ECO:0000313" key="1">
    <source>
        <dbReference type="EMBL" id="PZN73124.1"/>
    </source>
</evidence>
<dbReference type="EMBL" id="QJPH01000465">
    <property type="protein sequence ID" value="PZN73124.1"/>
    <property type="molecule type" value="Genomic_DNA"/>
</dbReference>
<sequence>MADNYNADMSKGLVTILDSGISQFFRRVIANRLGLSEFFDYQHYPMLEMAEASAEELRNNLLKMQKKVSNF</sequence>
<protein>
    <submittedName>
        <fullName evidence="1">Uncharacterized protein</fullName>
    </submittedName>
</protein>
<reference evidence="1 2" key="1">
    <citation type="journal article" date="2018" name="Aquat. Microb. Ecol.">
        <title>Gammaproteobacterial methanotrophs dominate.</title>
        <authorList>
            <person name="Rissanen A.J."/>
            <person name="Saarenheimo J."/>
            <person name="Tiirola M."/>
            <person name="Peura S."/>
            <person name="Aalto S.L."/>
            <person name="Karvinen A."/>
            <person name="Nykanen H."/>
        </authorList>
    </citation>
    <scope>NUCLEOTIDE SEQUENCE [LARGE SCALE GENOMIC DNA]</scope>
    <source>
        <strain evidence="1">AMbin10</strain>
    </source>
</reference>
<comment type="caution">
    <text evidence="1">The sequence shown here is derived from an EMBL/GenBank/DDBJ whole genome shotgun (WGS) entry which is preliminary data.</text>
</comment>
<dbReference type="Proteomes" id="UP000249396">
    <property type="component" value="Unassembled WGS sequence"/>
</dbReference>
<organism evidence="1 2">
    <name type="scientific">Candidatus Methylumidiphilus alinenensis</name>
    <dbReference type="NCBI Taxonomy" id="2202197"/>
    <lineage>
        <taxon>Bacteria</taxon>
        <taxon>Pseudomonadati</taxon>
        <taxon>Pseudomonadota</taxon>
        <taxon>Gammaproteobacteria</taxon>
        <taxon>Methylococcales</taxon>
        <taxon>Candidatus Methylumidiphilus</taxon>
    </lineage>
</organism>
<accession>A0A2W4SJT5</accession>
<name>A0A2W4SJT5_9GAMM</name>
<proteinExistence type="predicted"/>
<dbReference type="AlphaFoldDB" id="A0A2W4SJT5"/>
<gene>
    <name evidence="1" type="ORF">DM484_23185</name>
</gene>